<dbReference type="InterPro" id="IPR006816">
    <property type="entry name" value="ELMO_dom"/>
</dbReference>
<dbReference type="STRING" id="13706.A0A1X2HKL2"/>
<evidence type="ECO:0000259" key="1">
    <source>
        <dbReference type="PROSITE" id="PS51335"/>
    </source>
</evidence>
<name>A0A1X2HKL2_SYNRA</name>
<dbReference type="PANTHER" id="PTHR12771">
    <property type="entry name" value="ENGULFMENT AND CELL MOTILITY"/>
    <property type="match status" value="1"/>
</dbReference>
<dbReference type="PROSITE" id="PS51335">
    <property type="entry name" value="ELMO"/>
    <property type="match status" value="1"/>
</dbReference>
<proteinExistence type="predicted"/>
<evidence type="ECO:0000313" key="2">
    <source>
        <dbReference type="EMBL" id="ORY99858.1"/>
    </source>
</evidence>
<dbReference type="InterPro" id="IPR050868">
    <property type="entry name" value="ELMO_domain-containing"/>
</dbReference>
<dbReference type="InParanoid" id="A0A1X2HKL2"/>
<dbReference type="OrthoDB" id="67155at2759"/>
<gene>
    <name evidence="2" type="ORF">BCR43DRAFT_484413</name>
</gene>
<comment type="caution">
    <text evidence="2">The sequence shown here is derived from an EMBL/GenBank/DDBJ whole genome shotgun (WGS) entry which is preliminary data.</text>
</comment>
<protein>
    <submittedName>
        <fullName evidence="2">ELMO/CED-12 family-domain-containing protein</fullName>
    </submittedName>
</protein>
<dbReference type="AlphaFoldDB" id="A0A1X2HKL2"/>
<keyword evidence="3" id="KW-1185">Reference proteome</keyword>
<accession>A0A1X2HKL2</accession>
<dbReference type="OMA" id="THANHAL"/>
<evidence type="ECO:0000313" key="3">
    <source>
        <dbReference type="Proteomes" id="UP000242180"/>
    </source>
</evidence>
<dbReference type="PANTHER" id="PTHR12771:SF51">
    <property type="entry name" value="LD01482P"/>
    <property type="match status" value="1"/>
</dbReference>
<dbReference type="Pfam" id="PF04727">
    <property type="entry name" value="ELMO_CED12"/>
    <property type="match status" value="1"/>
</dbReference>
<sequence length="317" mass="37071">MSWLWLFILDKIYASSFLLTIYRAYKRVVRVVLHTTELDRLCNEAATNAQKKRPRILGHVIYRIDQSITYSKALMPLNTQLRDGPALDGVIAQIATRKQVRHRDILETSLRRIVKIRALASERTARARTAFVRAQHQPLLDRLWTQLMPNARQRDWTAVGFQQASSPATDFRGMGCLGLDQLVYFAEHYPDHARECILQDTHPHWYPFAIVGIHVSQLVLHALQQRQLQLYLCTGFDFDELFCSLFYQFHQFWVDRRLNVMQFEAAFIDYKAQVQSMLKTHTALPFQLYLDHLEREKASMEDPQEDTTPLLSHGKDQ</sequence>
<dbReference type="Proteomes" id="UP000242180">
    <property type="component" value="Unassembled WGS sequence"/>
</dbReference>
<dbReference type="EMBL" id="MCGN01000002">
    <property type="protein sequence ID" value="ORY99858.1"/>
    <property type="molecule type" value="Genomic_DNA"/>
</dbReference>
<feature type="domain" description="ELMO" evidence="1">
    <location>
        <begin position="135"/>
        <end position="278"/>
    </location>
</feature>
<reference evidence="2 3" key="1">
    <citation type="submission" date="2016-07" db="EMBL/GenBank/DDBJ databases">
        <title>Pervasive Adenine N6-methylation of Active Genes in Fungi.</title>
        <authorList>
            <consortium name="DOE Joint Genome Institute"/>
            <person name="Mondo S.J."/>
            <person name="Dannebaum R.O."/>
            <person name="Kuo R.C."/>
            <person name="Labutti K."/>
            <person name="Haridas S."/>
            <person name="Kuo A."/>
            <person name="Salamov A."/>
            <person name="Ahrendt S.R."/>
            <person name="Lipzen A."/>
            <person name="Sullivan W."/>
            <person name="Andreopoulos W.B."/>
            <person name="Clum A."/>
            <person name="Lindquist E."/>
            <person name="Daum C."/>
            <person name="Ramamoorthy G.K."/>
            <person name="Gryganskyi A."/>
            <person name="Culley D."/>
            <person name="Magnuson J.K."/>
            <person name="James T.Y."/>
            <person name="O'Malley M.A."/>
            <person name="Stajich J.E."/>
            <person name="Spatafora J.W."/>
            <person name="Visel A."/>
            <person name="Grigoriev I.V."/>
        </authorList>
    </citation>
    <scope>NUCLEOTIDE SEQUENCE [LARGE SCALE GENOMIC DNA]</scope>
    <source>
        <strain evidence="2 3">NRRL 2496</strain>
    </source>
</reference>
<organism evidence="2 3">
    <name type="scientific">Syncephalastrum racemosum</name>
    <name type="common">Filamentous fungus</name>
    <dbReference type="NCBI Taxonomy" id="13706"/>
    <lineage>
        <taxon>Eukaryota</taxon>
        <taxon>Fungi</taxon>
        <taxon>Fungi incertae sedis</taxon>
        <taxon>Mucoromycota</taxon>
        <taxon>Mucoromycotina</taxon>
        <taxon>Mucoromycetes</taxon>
        <taxon>Mucorales</taxon>
        <taxon>Syncephalastraceae</taxon>
        <taxon>Syncephalastrum</taxon>
    </lineage>
</organism>